<name>A0ACD3B9N9_9AGAR</name>
<accession>A0ACD3B9N9</accession>
<dbReference type="Proteomes" id="UP000308600">
    <property type="component" value="Unassembled WGS sequence"/>
</dbReference>
<protein>
    <submittedName>
        <fullName evidence="1">Uncharacterized protein</fullName>
    </submittedName>
</protein>
<reference evidence="1 2" key="1">
    <citation type="journal article" date="2019" name="Nat. Ecol. Evol.">
        <title>Megaphylogeny resolves global patterns of mushroom evolution.</title>
        <authorList>
            <person name="Varga T."/>
            <person name="Krizsan K."/>
            <person name="Foldi C."/>
            <person name="Dima B."/>
            <person name="Sanchez-Garcia M."/>
            <person name="Sanchez-Ramirez S."/>
            <person name="Szollosi G.J."/>
            <person name="Szarkandi J.G."/>
            <person name="Papp V."/>
            <person name="Albert L."/>
            <person name="Andreopoulos W."/>
            <person name="Angelini C."/>
            <person name="Antonin V."/>
            <person name="Barry K.W."/>
            <person name="Bougher N.L."/>
            <person name="Buchanan P."/>
            <person name="Buyck B."/>
            <person name="Bense V."/>
            <person name="Catcheside P."/>
            <person name="Chovatia M."/>
            <person name="Cooper J."/>
            <person name="Damon W."/>
            <person name="Desjardin D."/>
            <person name="Finy P."/>
            <person name="Geml J."/>
            <person name="Haridas S."/>
            <person name="Hughes K."/>
            <person name="Justo A."/>
            <person name="Karasinski D."/>
            <person name="Kautmanova I."/>
            <person name="Kiss B."/>
            <person name="Kocsube S."/>
            <person name="Kotiranta H."/>
            <person name="LaButti K.M."/>
            <person name="Lechner B.E."/>
            <person name="Liimatainen K."/>
            <person name="Lipzen A."/>
            <person name="Lukacs Z."/>
            <person name="Mihaltcheva S."/>
            <person name="Morgado L.N."/>
            <person name="Niskanen T."/>
            <person name="Noordeloos M.E."/>
            <person name="Ohm R.A."/>
            <person name="Ortiz-Santana B."/>
            <person name="Ovrebo C."/>
            <person name="Racz N."/>
            <person name="Riley R."/>
            <person name="Savchenko A."/>
            <person name="Shiryaev A."/>
            <person name="Soop K."/>
            <person name="Spirin V."/>
            <person name="Szebenyi C."/>
            <person name="Tomsovsky M."/>
            <person name="Tulloss R.E."/>
            <person name="Uehling J."/>
            <person name="Grigoriev I.V."/>
            <person name="Vagvolgyi C."/>
            <person name="Papp T."/>
            <person name="Martin F.M."/>
            <person name="Miettinen O."/>
            <person name="Hibbett D.S."/>
            <person name="Nagy L.G."/>
        </authorList>
    </citation>
    <scope>NUCLEOTIDE SEQUENCE [LARGE SCALE GENOMIC DNA]</scope>
    <source>
        <strain evidence="1 2">NL-1719</strain>
    </source>
</reference>
<gene>
    <name evidence="1" type="ORF">BDN72DRAFT_893680</name>
</gene>
<evidence type="ECO:0000313" key="1">
    <source>
        <dbReference type="EMBL" id="TFK73717.1"/>
    </source>
</evidence>
<proteinExistence type="predicted"/>
<evidence type="ECO:0000313" key="2">
    <source>
        <dbReference type="Proteomes" id="UP000308600"/>
    </source>
</evidence>
<keyword evidence="2" id="KW-1185">Reference proteome</keyword>
<dbReference type="EMBL" id="ML208273">
    <property type="protein sequence ID" value="TFK73717.1"/>
    <property type="molecule type" value="Genomic_DNA"/>
</dbReference>
<organism evidence="1 2">
    <name type="scientific">Pluteus cervinus</name>
    <dbReference type="NCBI Taxonomy" id="181527"/>
    <lineage>
        <taxon>Eukaryota</taxon>
        <taxon>Fungi</taxon>
        <taxon>Dikarya</taxon>
        <taxon>Basidiomycota</taxon>
        <taxon>Agaricomycotina</taxon>
        <taxon>Agaricomycetes</taxon>
        <taxon>Agaricomycetidae</taxon>
        <taxon>Agaricales</taxon>
        <taxon>Pluteineae</taxon>
        <taxon>Pluteaceae</taxon>
        <taxon>Pluteus</taxon>
    </lineage>
</organism>
<sequence>MALDSRLSSGHGELLHIHLLESCFPACSLGSLLVADIDKANAGIASFALDQRGVALQSFRRVLNMWTLDGVTKPPLINNLDPLCWDKVVLDLLELQIAMFYVDCFCKVFNRAPVLPCRLEHIPQTILPPPHGRIILNPRPNMYYDLSVLDLSG</sequence>